<comment type="subcellular location">
    <subcellularLocation>
        <location evidence="1">Secreted</location>
    </subcellularLocation>
</comment>
<dbReference type="OrthoDB" id="10322345at2759"/>
<feature type="chain" id="PRO_5035768674" evidence="6">
    <location>
        <begin position="20"/>
        <end position="98"/>
    </location>
</feature>
<dbReference type="GO" id="GO:0005576">
    <property type="term" value="C:extracellular region"/>
    <property type="evidence" value="ECO:0007669"/>
    <property type="project" value="UniProtKB-SubCell"/>
</dbReference>
<name>A0A8T2G1D5_ARASU</name>
<organism evidence="7 8">
    <name type="scientific">Arabidopsis suecica</name>
    <name type="common">Swedish thale-cress</name>
    <name type="synonym">Cardaminopsis suecica</name>
    <dbReference type="NCBI Taxonomy" id="45249"/>
    <lineage>
        <taxon>Eukaryota</taxon>
        <taxon>Viridiplantae</taxon>
        <taxon>Streptophyta</taxon>
        <taxon>Embryophyta</taxon>
        <taxon>Tracheophyta</taxon>
        <taxon>Spermatophyta</taxon>
        <taxon>Magnoliopsida</taxon>
        <taxon>eudicotyledons</taxon>
        <taxon>Gunneridae</taxon>
        <taxon>Pentapetalae</taxon>
        <taxon>rosids</taxon>
        <taxon>malvids</taxon>
        <taxon>Brassicales</taxon>
        <taxon>Brassicaceae</taxon>
        <taxon>Camelineae</taxon>
        <taxon>Arabidopsis</taxon>
    </lineage>
</organism>
<evidence type="ECO:0000256" key="2">
    <source>
        <dbReference type="ARBA" id="ARBA00006722"/>
    </source>
</evidence>
<keyword evidence="3" id="KW-0964">Secreted</keyword>
<dbReference type="Pfam" id="PF06876">
    <property type="entry name" value="SCRL"/>
    <property type="match status" value="1"/>
</dbReference>
<evidence type="ECO:0000256" key="5">
    <source>
        <dbReference type="ARBA" id="ARBA00023157"/>
    </source>
</evidence>
<keyword evidence="5" id="KW-1015">Disulfide bond</keyword>
<proteinExistence type="inferred from homology"/>
<sequence>MKVEVIFLASCVLFSLIHAHLSHEESNVAPTEEPMKEIEYCRWTNAFNGTCSDRGNPQIMCFFDFFDAHTARVLPKNCACNDLPGNKRYCECSFVCNS</sequence>
<evidence type="ECO:0000313" key="8">
    <source>
        <dbReference type="Proteomes" id="UP000694251"/>
    </source>
</evidence>
<evidence type="ECO:0000256" key="1">
    <source>
        <dbReference type="ARBA" id="ARBA00004613"/>
    </source>
</evidence>
<gene>
    <name evidence="7" type="ORF">ISN44_As02g003980</name>
</gene>
<dbReference type="GO" id="GO:0007165">
    <property type="term" value="P:signal transduction"/>
    <property type="evidence" value="ECO:0007669"/>
    <property type="project" value="InterPro"/>
</dbReference>
<reference evidence="7 8" key="1">
    <citation type="submission" date="2020-12" db="EMBL/GenBank/DDBJ databases">
        <title>Concerted genomic and epigenomic changes stabilize Arabidopsis allopolyploids.</title>
        <authorList>
            <person name="Chen Z."/>
        </authorList>
    </citation>
    <scope>NUCLEOTIDE SEQUENCE [LARGE SCALE GENOMIC DNA]</scope>
    <source>
        <strain evidence="7">As9502</strain>
        <tissue evidence="7">Leaf</tissue>
    </source>
</reference>
<evidence type="ECO:0000256" key="6">
    <source>
        <dbReference type="SAM" id="SignalP"/>
    </source>
</evidence>
<dbReference type="AlphaFoldDB" id="A0A8T2G1D5"/>
<dbReference type="PANTHER" id="PTHR34450:SF9">
    <property type="entry name" value="DEFENSIN-LIKE PROTEIN 242-RELATED"/>
    <property type="match status" value="1"/>
</dbReference>
<comment type="caution">
    <text evidence="7">The sequence shown here is derived from an EMBL/GenBank/DDBJ whole genome shotgun (WGS) entry which is preliminary data.</text>
</comment>
<dbReference type="InterPro" id="IPR010682">
    <property type="entry name" value="SCRL"/>
</dbReference>
<feature type="signal peptide" evidence="6">
    <location>
        <begin position="1"/>
        <end position="19"/>
    </location>
</feature>
<keyword evidence="4 6" id="KW-0732">Signal</keyword>
<evidence type="ECO:0000256" key="3">
    <source>
        <dbReference type="ARBA" id="ARBA00022525"/>
    </source>
</evidence>
<dbReference type="EMBL" id="JAEFBJ010000002">
    <property type="protein sequence ID" value="KAG7640550.1"/>
    <property type="molecule type" value="Genomic_DNA"/>
</dbReference>
<comment type="similarity">
    <text evidence="2">Belongs to the DEFL family.</text>
</comment>
<evidence type="ECO:0000313" key="7">
    <source>
        <dbReference type="EMBL" id="KAG7640550.1"/>
    </source>
</evidence>
<dbReference type="Proteomes" id="UP000694251">
    <property type="component" value="Chromosome 2"/>
</dbReference>
<accession>A0A8T2G1D5</accession>
<evidence type="ECO:0000256" key="4">
    <source>
        <dbReference type="ARBA" id="ARBA00022729"/>
    </source>
</evidence>
<keyword evidence="8" id="KW-1185">Reference proteome</keyword>
<protein>
    <submittedName>
        <fullName evidence="7">Plant self-incompatibility response</fullName>
    </submittedName>
</protein>
<dbReference type="PANTHER" id="PTHR34450">
    <property type="entry name" value="DEFENSIN-LIKE PROTEIN 245-RELATED"/>
    <property type="match status" value="1"/>
</dbReference>